<dbReference type="Pfam" id="PF13333">
    <property type="entry name" value="rve_2"/>
    <property type="match status" value="1"/>
</dbReference>
<sequence length="98" mass="11339">PMIHSDRGSQYTSKAFRQITTEAGMTRSMSRLATCTDNAPMENFFGHFKCECYDLKMYHTFEALESDIEQYIEFYNHKRLQAQLNSLAPVEFRAQAAA</sequence>
<gene>
    <name evidence="2" type="ORF">SAMN05216216_1231</name>
</gene>
<dbReference type="InterPro" id="IPR036397">
    <property type="entry name" value="RNaseH_sf"/>
</dbReference>
<reference evidence="3" key="1">
    <citation type="submission" date="2016-10" db="EMBL/GenBank/DDBJ databases">
        <authorList>
            <person name="Varghese N."/>
            <person name="Submissions S."/>
        </authorList>
    </citation>
    <scope>NUCLEOTIDE SEQUENCE [LARGE SCALE GENOMIC DNA]</scope>
    <source>
        <strain evidence="3">CGMCC 1.8895</strain>
    </source>
</reference>
<dbReference type="InterPro" id="IPR050900">
    <property type="entry name" value="Transposase_IS3/IS150/IS904"/>
</dbReference>
<protein>
    <submittedName>
        <fullName evidence="2">Integrase core domain-containing protein</fullName>
    </submittedName>
</protein>
<dbReference type="OrthoDB" id="9781005at2"/>
<dbReference type="Proteomes" id="UP000199008">
    <property type="component" value="Unassembled WGS sequence"/>
</dbReference>
<dbReference type="PROSITE" id="PS50994">
    <property type="entry name" value="INTEGRASE"/>
    <property type="match status" value="1"/>
</dbReference>
<accession>A0A1G9HF70</accession>
<evidence type="ECO:0000313" key="3">
    <source>
        <dbReference type="Proteomes" id="UP000199008"/>
    </source>
</evidence>
<dbReference type="AlphaFoldDB" id="A0A1G9HF70"/>
<organism evidence="2 3">
    <name type="scientific">Lacicoccus qingdaonensis</name>
    <dbReference type="NCBI Taxonomy" id="576118"/>
    <lineage>
        <taxon>Bacteria</taxon>
        <taxon>Bacillati</taxon>
        <taxon>Bacillota</taxon>
        <taxon>Bacilli</taxon>
        <taxon>Bacillales</taxon>
        <taxon>Salinicoccaceae</taxon>
        <taxon>Lacicoccus</taxon>
    </lineage>
</organism>
<dbReference type="SUPFAM" id="SSF53098">
    <property type="entry name" value="Ribonuclease H-like"/>
    <property type="match status" value="1"/>
</dbReference>
<dbReference type="GO" id="GO:0015074">
    <property type="term" value="P:DNA integration"/>
    <property type="evidence" value="ECO:0007669"/>
    <property type="project" value="InterPro"/>
</dbReference>
<evidence type="ECO:0000259" key="1">
    <source>
        <dbReference type="PROSITE" id="PS50994"/>
    </source>
</evidence>
<dbReference type="GO" id="GO:0003676">
    <property type="term" value="F:nucleic acid binding"/>
    <property type="evidence" value="ECO:0007669"/>
    <property type="project" value="InterPro"/>
</dbReference>
<feature type="non-terminal residue" evidence="2">
    <location>
        <position position="1"/>
    </location>
</feature>
<dbReference type="PANTHER" id="PTHR46889:SF4">
    <property type="entry name" value="TRANSPOSASE INSO FOR INSERTION SEQUENCE ELEMENT IS911B-RELATED"/>
    <property type="match status" value="1"/>
</dbReference>
<dbReference type="RefSeq" id="WP_143003968.1">
    <property type="nucleotide sequence ID" value="NZ_FNFY01000023.1"/>
</dbReference>
<keyword evidence="3" id="KW-1185">Reference proteome</keyword>
<feature type="domain" description="Integrase catalytic" evidence="1">
    <location>
        <begin position="1"/>
        <end position="97"/>
    </location>
</feature>
<dbReference type="EMBL" id="FNFY01000023">
    <property type="protein sequence ID" value="SDL11542.1"/>
    <property type="molecule type" value="Genomic_DNA"/>
</dbReference>
<proteinExistence type="predicted"/>
<dbReference type="PANTHER" id="PTHR46889">
    <property type="entry name" value="TRANSPOSASE INSF FOR INSERTION SEQUENCE IS3B-RELATED"/>
    <property type="match status" value="1"/>
</dbReference>
<evidence type="ECO:0000313" key="2">
    <source>
        <dbReference type="EMBL" id="SDL11542.1"/>
    </source>
</evidence>
<dbReference type="STRING" id="576118.SAMN05216216_1231"/>
<name>A0A1G9HF70_9BACL</name>
<dbReference type="Gene3D" id="3.30.420.10">
    <property type="entry name" value="Ribonuclease H-like superfamily/Ribonuclease H"/>
    <property type="match status" value="1"/>
</dbReference>
<dbReference type="InterPro" id="IPR001584">
    <property type="entry name" value="Integrase_cat-core"/>
</dbReference>
<dbReference type="InterPro" id="IPR012337">
    <property type="entry name" value="RNaseH-like_sf"/>
</dbReference>